<evidence type="ECO:0000313" key="1">
    <source>
        <dbReference type="EMBL" id="MCC9645011.1"/>
    </source>
</evidence>
<sequence>MSQTECVSPLCNIVPSNDSFPPPGWLARELDAKGNAYLETMSFFDGFASKLCSFGSFASLSIGRKNYRTVTIDYAGLRFELEANVPHRSGNLHCTITSFGLADGLLRKQIRSLEFKGRGNDKFATFDDSNLSLENADDAMRIALVLIANDSLSKAIAKENFNGLLQPSAPPDHPIEGSER</sequence>
<keyword evidence="2" id="KW-1185">Reference proteome</keyword>
<gene>
    <name evidence="1" type="ORF">LOC71_22265</name>
</gene>
<reference evidence="1" key="1">
    <citation type="submission" date="2021-11" db="EMBL/GenBank/DDBJ databases">
        <title>Genome sequence.</title>
        <authorList>
            <person name="Sun Q."/>
        </authorList>
    </citation>
    <scope>NUCLEOTIDE SEQUENCE</scope>
    <source>
        <strain evidence="1">JC740</strain>
    </source>
</reference>
<dbReference type="Proteomes" id="UP001430306">
    <property type="component" value="Unassembled WGS sequence"/>
</dbReference>
<dbReference type="EMBL" id="JAJKFW010000062">
    <property type="protein sequence ID" value="MCC9645011.1"/>
    <property type="molecule type" value="Genomic_DNA"/>
</dbReference>
<name>A0ABS8NRC2_9BACT</name>
<protein>
    <submittedName>
        <fullName evidence="1">Uncharacterized protein</fullName>
    </submittedName>
</protein>
<accession>A0ABS8NRC2</accession>
<dbReference type="RefSeq" id="WP_230276666.1">
    <property type="nucleotide sequence ID" value="NZ_JAJKFW010000062.1"/>
</dbReference>
<comment type="caution">
    <text evidence="1">The sequence shown here is derived from an EMBL/GenBank/DDBJ whole genome shotgun (WGS) entry which is preliminary data.</text>
</comment>
<organism evidence="1 2">
    <name type="scientific">Rhodopirellula halodulae</name>
    <dbReference type="NCBI Taxonomy" id="2894198"/>
    <lineage>
        <taxon>Bacteria</taxon>
        <taxon>Pseudomonadati</taxon>
        <taxon>Planctomycetota</taxon>
        <taxon>Planctomycetia</taxon>
        <taxon>Pirellulales</taxon>
        <taxon>Pirellulaceae</taxon>
        <taxon>Rhodopirellula</taxon>
    </lineage>
</organism>
<evidence type="ECO:0000313" key="2">
    <source>
        <dbReference type="Proteomes" id="UP001430306"/>
    </source>
</evidence>
<proteinExistence type="predicted"/>